<evidence type="ECO:0000256" key="8">
    <source>
        <dbReference type="PIRSR" id="PIRSR618044-2"/>
    </source>
</evidence>
<dbReference type="Gene3D" id="3.40.710.10">
    <property type="entry name" value="DD-peptidase/beta-lactamase superfamily"/>
    <property type="match status" value="1"/>
</dbReference>
<feature type="active site" evidence="7">
    <location>
        <position position="156"/>
    </location>
</feature>
<keyword evidence="5" id="KW-0573">Peptidoglycan synthesis</keyword>
<feature type="active site" description="Proton acceptor" evidence="7">
    <location>
        <position position="99"/>
    </location>
</feature>
<evidence type="ECO:0000256" key="1">
    <source>
        <dbReference type="ARBA" id="ARBA00007164"/>
    </source>
</evidence>
<dbReference type="EMBL" id="JANWOI010000001">
    <property type="protein sequence ID" value="MDA5193141.1"/>
    <property type="molecule type" value="Genomic_DNA"/>
</dbReference>
<evidence type="ECO:0000256" key="6">
    <source>
        <dbReference type="ARBA" id="ARBA00023316"/>
    </source>
</evidence>
<keyword evidence="6" id="KW-0961">Cell wall biogenesis/degradation</keyword>
<dbReference type="InterPro" id="IPR012338">
    <property type="entry name" value="Beta-lactam/transpept-like"/>
</dbReference>
<dbReference type="Pfam" id="PF00768">
    <property type="entry name" value="Peptidase_S11"/>
    <property type="match status" value="1"/>
</dbReference>
<dbReference type="PANTHER" id="PTHR21581">
    <property type="entry name" value="D-ALANYL-D-ALANINE CARBOXYPEPTIDASE"/>
    <property type="match status" value="1"/>
</dbReference>
<name>A0A9X3Z6H7_9PROT</name>
<dbReference type="GO" id="GO:0009002">
    <property type="term" value="F:serine-type D-Ala-D-Ala carboxypeptidase activity"/>
    <property type="evidence" value="ECO:0007669"/>
    <property type="project" value="InterPro"/>
</dbReference>
<evidence type="ECO:0000256" key="2">
    <source>
        <dbReference type="ARBA" id="ARBA00022729"/>
    </source>
</evidence>
<keyword evidence="3" id="KW-0378">Hydrolase</keyword>
<keyword evidence="12" id="KW-1185">Reference proteome</keyword>
<dbReference type="GO" id="GO:0006508">
    <property type="term" value="P:proteolysis"/>
    <property type="evidence" value="ECO:0007669"/>
    <property type="project" value="InterPro"/>
</dbReference>
<dbReference type="GO" id="GO:0008360">
    <property type="term" value="P:regulation of cell shape"/>
    <property type="evidence" value="ECO:0007669"/>
    <property type="project" value="UniProtKB-KW"/>
</dbReference>
<keyword evidence="2" id="KW-0732">Signal</keyword>
<keyword evidence="11" id="KW-0121">Carboxypeptidase</keyword>
<dbReference type="InterPro" id="IPR018044">
    <property type="entry name" value="Peptidase_S11"/>
</dbReference>
<dbReference type="GO" id="GO:0071555">
    <property type="term" value="P:cell wall organization"/>
    <property type="evidence" value="ECO:0007669"/>
    <property type="project" value="UniProtKB-KW"/>
</dbReference>
<keyword evidence="4" id="KW-0133">Cell shape</keyword>
<reference evidence="11" key="1">
    <citation type="submission" date="2022-08" db="EMBL/GenBank/DDBJ databases">
        <authorList>
            <person name="Vandamme P."/>
            <person name="Hettiarachchi A."/>
            <person name="Peeters C."/>
            <person name="Cnockaert M."/>
            <person name="Carlier A."/>
        </authorList>
    </citation>
    <scope>NUCLEOTIDE SEQUENCE</scope>
    <source>
        <strain evidence="11">LMG 31809</strain>
    </source>
</reference>
<reference evidence="11" key="2">
    <citation type="journal article" date="2023" name="Syst. Appl. Microbiol.">
        <title>Govania unica gen. nov., sp. nov., a rare biosphere bacterium that represents a novel family in the class Alphaproteobacteria.</title>
        <authorList>
            <person name="Vandamme P."/>
            <person name="Peeters C."/>
            <person name="Hettiarachchi A."/>
            <person name="Cnockaert M."/>
            <person name="Carlier A."/>
        </authorList>
    </citation>
    <scope>NUCLEOTIDE SEQUENCE</scope>
    <source>
        <strain evidence="11">LMG 31809</strain>
    </source>
</reference>
<feature type="active site" description="Acyl-ester intermediate" evidence="7">
    <location>
        <position position="96"/>
    </location>
</feature>
<evidence type="ECO:0000256" key="3">
    <source>
        <dbReference type="ARBA" id="ARBA00022801"/>
    </source>
</evidence>
<dbReference type="Proteomes" id="UP001141619">
    <property type="component" value="Unassembled WGS sequence"/>
</dbReference>
<dbReference type="PRINTS" id="PR00725">
    <property type="entry name" value="DADACBPTASE1"/>
</dbReference>
<proteinExistence type="inferred from homology"/>
<dbReference type="AlphaFoldDB" id="A0A9X3Z6H7"/>
<evidence type="ECO:0000256" key="5">
    <source>
        <dbReference type="ARBA" id="ARBA00022984"/>
    </source>
</evidence>
<dbReference type="InterPro" id="IPR001967">
    <property type="entry name" value="Peptidase_S11_N"/>
</dbReference>
<dbReference type="RefSeq" id="WP_274942835.1">
    <property type="nucleotide sequence ID" value="NZ_JANWOI010000001.1"/>
</dbReference>
<protein>
    <submittedName>
        <fullName evidence="11">D-alanyl-D-alanine carboxypeptidase</fullName>
    </submittedName>
</protein>
<organism evidence="11 12">
    <name type="scientific">Govanella unica</name>
    <dbReference type="NCBI Taxonomy" id="2975056"/>
    <lineage>
        <taxon>Bacteria</taxon>
        <taxon>Pseudomonadati</taxon>
        <taxon>Pseudomonadota</taxon>
        <taxon>Alphaproteobacteria</taxon>
        <taxon>Emcibacterales</taxon>
        <taxon>Govanellaceae</taxon>
        <taxon>Govanella</taxon>
    </lineage>
</organism>
<comment type="similarity">
    <text evidence="1 9">Belongs to the peptidase S11 family.</text>
</comment>
<gene>
    <name evidence="11" type="ORF">NYP16_04120</name>
</gene>
<dbReference type="SUPFAM" id="SSF56601">
    <property type="entry name" value="beta-lactamase/transpeptidase-like"/>
    <property type="match status" value="1"/>
</dbReference>
<evidence type="ECO:0000313" key="12">
    <source>
        <dbReference type="Proteomes" id="UP001141619"/>
    </source>
</evidence>
<evidence type="ECO:0000313" key="11">
    <source>
        <dbReference type="EMBL" id="MDA5193141.1"/>
    </source>
</evidence>
<feature type="binding site" evidence="8">
    <location>
        <position position="258"/>
    </location>
    <ligand>
        <name>substrate</name>
    </ligand>
</feature>
<dbReference type="PANTHER" id="PTHR21581:SF6">
    <property type="entry name" value="TRAFFICKING PROTEIN PARTICLE COMPLEX SUBUNIT 12"/>
    <property type="match status" value="1"/>
</dbReference>
<keyword evidence="11" id="KW-0645">Protease</keyword>
<evidence type="ECO:0000259" key="10">
    <source>
        <dbReference type="Pfam" id="PF00768"/>
    </source>
</evidence>
<evidence type="ECO:0000256" key="9">
    <source>
        <dbReference type="RuleBase" id="RU004016"/>
    </source>
</evidence>
<evidence type="ECO:0000256" key="4">
    <source>
        <dbReference type="ARBA" id="ARBA00022960"/>
    </source>
</evidence>
<evidence type="ECO:0000256" key="7">
    <source>
        <dbReference type="PIRSR" id="PIRSR618044-1"/>
    </source>
</evidence>
<feature type="domain" description="Peptidase S11 D-alanyl-D-alanine carboxypeptidase A N-terminal" evidence="10">
    <location>
        <begin position="71"/>
        <end position="288"/>
    </location>
</feature>
<sequence>MNSVYYRGLTSSEPSRPAQMFAGIRKPLIALFSAVLLAALAISPSADAKTKTKKAKAAPAAAAQAYTPPFSALVMDAATGTILMSNSGNDLRHPASLTKVMTLYILFSELDAGRVDFFDKIKISRHAANQAPSRLGLQPGQSIEVHDAIQALAVKSANDIATAVGEHLSGSEQAFARRMTETARRLGMTKTTFLNASGLPNKEQWTTAHDMAMLGWRMQRDFPEYYSYFNAEKFTWQGQTFYSHNRFMRNYEGADGLKTGFTNASGFNLVASADRFGKRLIGVVMGGTTAQARDKKMAQIFDDVFAQTSRPQKVAGVMMSGHMTP</sequence>
<comment type="caution">
    <text evidence="11">The sequence shown here is derived from an EMBL/GenBank/DDBJ whole genome shotgun (WGS) entry which is preliminary data.</text>
</comment>
<accession>A0A9X3Z6H7</accession>
<dbReference type="GO" id="GO:0009252">
    <property type="term" value="P:peptidoglycan biosynthetic process"/>
    <property type="evidence" value="ECO:0007669"/>
    <property type="project" value="UniProtKB-KW"/>
</dbReference>